<accession>A0ABQ8P197</accession>
<proteinExistence type="predicted"/>
<dbReference type="EMBL" id="JAPCXB010000270">
    <property type="protein sequence ID" value="KAJ1604322.1"/>
    <property type="molecule type" value="Genomic_DNA"/>
</dbReference>
<sequence>LMDEGGALEVRGKEEFMQETGRDHGGQEEVAESGSDLAAENERLRVRIRELEGRGGAGEMGEVSVLTEQLAHERSENERLQENLSGLQESLVRSKQELLEFQQRVYDSEILSSRCQHESRVLEHEKSTLQESLRKYKEEVGEMEGRMKELHASKNSILLESTRKISGLEVSCRDFEHKI</sequence>
<protein>
    <submittedName>
        <fullName evidence="2">Uncharacterized protein</fullName>
    </submittedName>
</protein>
<keyword evidence="3" id="KW-1185">Reference proteome</keyword>
<organism evidence="2 3">
    <name type="scientific">Cryptosporidium canis</name>
    <dbReference type="NCBI Taxonomy" id="195482"/>
    <lineage>
        <taxon>Eukaryota</taxon>
        <taxon>Sar</taxon>
        <taxon>Alveolata</taxon>
        <taxon>Apicomplexa</taxon>
        <taxon>Conoidasida</taxon>
        <taxon>Coccidia</taxon>
        <taxon>Eucoccidiorida</taxon>
        <taxon>Eimeriorina</taxon>
        <taxon>Cryptosporidiidae</taxon>
        <taxon>Cryptosporidium</taxon>
    </lineage>
</organism>
<dbReference type="Proteomes" id="UP001071777">
    <property type="component" value="Unassembled WGS sequence"/>
</dbReference>
<evidence type="ECO:0000256" key="1">
    <source>
        <dbReference type="SAM" id="MobiDB-lite"/>
    </source>
</evidence>
<name>A0ABQ8P197_9CRYT</name>
<feature type="compositionally biased region" description="Basic and acidic residues" evidence="1">
    <location>
        <begin position="10"/>
        <end position="27"/>
    </location>
</feature>
<gene>
    <name evidence="2" type="ORF">OJ252_3749</name>
</gene>
<feature type="non-terminal residue" evidence="2">
    <location>
        <position position="179"/>
    </location>
</feature>
<evidence type="ECO:0000313" key="3">
    <source>
        <dbReference type="Proteomes" id="UP001071777"/>
    </source>
</evidence>
<comment type="caution">
    <text evidence="2">The sequence shown here is derived from an EMBL/GenBank/DDBJ whole genome shotgun (WGS) entry which is preliminary data.</text>
</comment>
<evidence type="ECO:0000313" key="2">
    <source>
        <dbReference type="EMBL" id="KAJ1604322.1"/>
    </source>
</evidence>
<feature type="region of interest" description="Disordered" evidence="1">
    <location>
        <begin position="1"/>
        <end position="38"/>
    </location>
</feature>
<reference evidence="2" key="1">
    <citation type="submission" date="2022-10" db="EMBL/GenBank/DDBJ databases">
        <title>Adaptive evolution leads to modifications in subtelomeric GC content in a zoonotic Cryptosporidium species.</title>
        <authorList>
            <person name="Li J."/>
            <person name="Feng Y."/>
            <person name="Xiao L."/>
        </authorList>
    </citation>
    <scope>NUCLEOTIDE SEQUENCE</scope>
    <source>
        <strain evidence="2">25894</strain>
    </source>
</reference>
<feature type="non-terminal residue" evidence="2">
    <location>
        <position position="1"/>
    </location>
</feature>